<accession>A0A061AHX9</accession>
<feature type="compositionally biased region" description="Basic and acidic residues" evidence="1">
    <location>
        <begin position="116"/>
        <end position="125"/>
    </location>
</feature>
<sequence>MSVFGHSHRHRHTQSQQRGHLNDFEVNPQGDQRDQRVQGDQGVQGDLGELGRGFRSSRHNRHEFKQRSREDYTDEYDDAHGFHGLHGLHGTTIVSAFKSFCRSLDLTFDLRSFEHDQGTNKDARVPPRPTGRGQAKKVKRRRLNFTEDSNDHDAGDDADDNAEQPRQLNIKLRNVESKVKFQRELIQRPLSHVTDPLFPQFTKSVIPARNQISEIKKKVISHKYKLRPPSDEALSKKTATSLLKARFTSSGSGSGAMSGAALAQNANKISTNAPGAAQHAPRACQVDRMQPTRTISPISLQPILLKRLGI</sequence>
<feature type="region of interest" description="Disordered" evidence="1">
    <location>
        <begin position="1"/>
        <end position="71"/>
    </location>
</feature>
<dbReference type="AlphaFoldDB" id="A0A061AHX9"/>
<dbReference type="VEuPathDB" id="FungiDB:BON22_0663"/>
<feature type="region of interest" description="Disordered" evidence="1">
    <location>
        <begin position="116"/>
        <end position="166"/>
    </location>
</feature>
<name>A0A061AHX9_CYBFA</name>
<evidence type="ECO:0000313" key="2">
    <source>
        <dbReference type="EMBL" id="CDR36734.1"/>
    </source>
</evidence>
<organism evidence="2">
    <name type="scientific">Cyberlindnera fabianii</name>
    <name type="common">Yeast</name>
    <name type="synonym">Hansenula fabianii</name>
    <dbReference type="NCBI Taxonomy" id="36022"/>
    <lineage>
        <taxon>Eukaryota</taxon>
        <taxon>Fungi</taxon>
        <taxon>Dikarya</taxon>
        <taxon>Ascomycota</taxon>
        <taxon>Saccharomycotina</taxon>
        <taxon>Saccharomycetes</taxon>
        <taxon>Phaffomycetales</taxon>
        <taxon>Phaffomycetaceae</taxon>
        <taxon>Cyberlindnera</taxon>
    </lineage>
</organism>
<reference evidence="2" key="1">
    <citation type="journal article" date="2014" name="Genome Announc.">
        <title>Genome sequence of the yeast Cyberlindnera fabianii (Hansenula fabianii).</title>
        <authorList>
            <person name="Freel K.C."/>
            <person name="Sarilar V."/>
            <person name="Neuveglise C."/>
            <person name="Devillers H."/>
            <person name="Friedrich A."/>
            <person name="Schacherer J."/>
        </authorList>
    </citation>
    <scope>NUCLEOTIDE SEQUENCE</scope>
    <source>
        <strain evidence="2">YJS4271</strain>
    </source>
</reference>
<evidence type="ECO:0000256" key="1">
    <source>
        <dbReference type="SAM" id="MobiDB-lite"/>
    </source>
</evidence>
<feature type="compositionally biased region" description="Basic residues" evidence="1">
    <location>
        <begin position="1"/>
        <end position="13"/>
    </location>
</feature>
<gene>
    <name evidence="2" type="ORF">CYFA0S_01e03994g</name>
</gene>
<protein>
    <submittedName>
        <fullName evidence="2">CYFA0S01e03994g1_1</fullName>
    </submittedName>
</protein>
<dbReference type="OrthoDB" id="10563697at2759"/>
<proteinExistence type="predicted"/>
<feature type="compositionally biased region" description="Basic residues" evidence="1">
    <location>
        <begin position="134"/>
        <end position="143"/>
    </location>
</feature>
<dbReference type="EMBL" id="LK052886">
    <property type="protein sequence ID" value="CDR36734.1"/>
    <property type="molecule type" value="Genomic_DNA"/>
</dbReference>